<dbReference type="PANTHER" id="PTHR24148:SF64">
    <property type="entry name" value="HETEROKARYON INCOMPATIBILITY DOMAIN-CONTAINING PROTEIN"/>
    <property type="match status" value="1"/>
</dbReference>
<sequence>MPFWRREKKANPQAPAKRTRPACPDFLNRQRRRNYVYESLNEIHDFRLLELLPGDYNKPIRCRLRLARLAAQPLYNAVSYTWGPRPANKTILINDVEFLVRRNLHELLLELRHARHPQTYWIDAICINQRDNLERSAQVSLPANTSMRSLSSGFRLYRKSVRGLNS</sequence>
<dbReference type="STRING" id="86049.A0A1C1C7Z2"/>
<organism evidence="3 4">
    <name type="scientific">Cladophialophora carrionii</name>
    <dbReference type="NCBI Taxonomy" id="86049"/>
    <lineage>
        <taxon>Eukaryota</taxon>
        <taxon>Fungi</taxon>
        <taxon>Dikarya</taxon>
        <taxon>Ascomycota</taxon>
        <taxon>Pezizomycotina</taxon>
        <taxon>Eurotiomycetes</taxon>
        <taxon>Chaetothyriomycetidae</taxon>
        <taxon>Chaetothyriales</taxon>
        <taxon>Herpotrichiellaceae</taxon>
        <taxon>Cladophialophora</taxon>
    </lineage>
</organism>
<evidence type="ECO:0000256" key="1">
    <source>
        <dbReference type="SAM" id="MobiDB-lite"/>
    </source>
</evidence>
<reference evidence="4" key="1">
    <citation type="submission" date="2015-07" db="EMBL/GenBank/DDBJ databases">
        <authorList>
            <person name="Teixeira M.M."/>
            <person name="Souza R.C."/>
            <person name="Almeida L.G."/>
            <person name="Vicente V.A."/>
            <person name="de Hoog S."/>
            <person name="Bocca A.L."/>
            <person name="de Almeida S.R."/>
            <person name="Vasconcelos A.T."/>
            <person name="Felipe M.S."/>
        </authorList>
    </citation>
    <scope>NUCLEOTIDE SEQUENCE [LARGE SCALE GENOMIC DNA]</scope>
    <source>
        <strain evidence="4">KSF</strain>
    </source>
</reference>
<dbReference type="Pfam" id="PF06985">
    <property type="entry name" value="HET"/>
    <property type="match status" value="1"/>
</dbReference>
<feature type="region of interest" description="Disordered" evidence="1">
    <location>
        <begin position="1"/>
        <end position="22"/>
    </location>
</feature>
<dbReference type="InterPro" id="IPR052895">
    <property type="entry name" value="HetReg/Transcr_Mod"/>
</dbReference>
<evidence type="ECO:0000259" key="2">
    <source>
        <dbReference type="Pfam" id="PF06985"/>
    </source>
</evidence>
<feature type="domain" description="Heterokaryon incompatibility" evidence="2">
    <location>
        <begin position="75"/>
        <end position="140"/>
    </location>
</feature>
<dbReference type="PANTHER" id="PTHR24148">
    <property type="entry name" value="ANKYRIN REPEAT DOMAIN-CONTAINING PROTEIN 39 HOMOLOG-RELATED"/>
    <property type="match status" value="1"/>
</dbReference>
<evidence type="ECO:0000313" key="4">
    <source>
        <dbReference type="Proteomes" id="UP000094526"/>
    </source>
</evidence>
<proteinExistence type="predicted"/>
<dbReference type="InterPro" id="IPR010730">
    <property type="entry name" value="HET"/>
</dbReference>
<dbReference type="VEuPathDB" id="FungiDB:CLCR_06374"/>
<comment type="caution">
    <text evidence="3">The sequence shown here is derived from an EMBL/GenBank/DDBJ whole genome shotgun (WGS) entry which is preliminary data.</text>
</comment>
<accession>A0A1C1C7Z2</accession>
<dbReference type="Proteomes" id="UP000094526">
    <property type="component" value="Unassembled WGS sequence"/>
</dbReference>
<dbReference type="OrthoDB" id="4161644at2759"/>
<evidence type="ECO:0000313" key="3">
    <source>
        <dbReference type="EMBL" id="OCT44663.1"/>
    </source>
</evidence>
<name>A0A1C1C7Z2_9EURO</name>
<protein>
    <recommendedName>
        <fullName evidence="2">Heterokaryon incompatibility domain-containing protein</fullName>
    </recommendedName>
</protein>
<dbReference type="EMBL" id="LGRB01000020">
    <property type="protein sequence ID" value="OCT44663.1"/>
    <property type="molecule type" value="Genomic_DNA"/>
</dbReference>
<dbReference type="AlphaFoldDB" id="A0A1C1C7Z2"/>
<keyword evidence="4" id="KW-1185">Reference proteome</keyword>
<gene>
    <name evidence="3" type="ORF">CLCR_06374</name>
</gene>